<dbReference type="HOGENOM" id="CLU_000288_177_3_1"/>
<reference evidence="2 3" key="1">
    <citation type="journal article" date="2006" name="Nature">
        <title>Global trends of whole-genome duplications revealed by the ciliate Paramecium tetraurelia.</title>
        <authorList>
            <consortium name="Genoscope"/>
            <person name="Aury J.-M."/>
            <person name="Jaillon O."/>
            <person name="Duret L."/>
            <person name="Noel B."/>
            <person name="Jubin C."/>
            <person name="Porcel B.M."/>
            <person name="Segurens B."/>
            <person name="Daubin V."/>
            <person name="Anthouard V."/>
            <person name="Aiach N."/>
            <person name="Arnaiz O."/>
            <person name="Billaut A."/>
            <person name="Beisson J."/>
            <person name="Blanc I."/>
            <person name="Bouhouche K."/>
            <person name="Camara F."/>
            <person name="Duharcourt S."/>
            <person name="Guigo R."/>
            <person name="Gogendeau D."/>
            <person name="Katinka M."/>
            <person name="Keller A.-M."/>
            <person name="Kissmehl R."/>
            <person name="Klotz C."/>
            <person name="Koll F."/>
            <person name="Le Moue A."/>
            <person name="Lepere C."/>
            <person name="Malinsky S."/>
            <person name="Nowacki M."/>
            <person name="Nowak J.K."/>
            <person name="Plattner H."/>
            <person name="Poulain J."/>
            <person name="Ruiz F."/>
            <person name="Serrano V."/>
            <person name="Zagulski M."/>
            <person name="Dessen P."/>
            <person name="Betermier M."/>
            <person name="Weissenbach J."/>
            <person name="Scarpelli C."/>
            <person name="Schachter V."/>
            <person name="Sperling L."/>
            <person name="Meyer E."/>
            <person name="Cohen J."/>
            <person name="Wincker P."/>
        </authorList>
    </citation>
    <scope>NUCLEOTIDE SEQUENCE [LARGE SCALE GENOMIC DNA]</scope>
    <source>
        <strain evidence="2 3">Stock d4-2</strain>
    </source>
</reference>
<dbReference type="SMART" id="SM00220">
    <property type="entry name" value="S_TKc"/>
    <property type="match status" value="1"/>
</dbReference>
<feature type="domain" description="Protein kinase" evidence="1">
    <location>
        <begin position="119"/>
        <end position="368"/>
    </location>
</feature>
<proteinExistence type="predicted"/>
<dbReference type="Gene3D" id="3.30.200.20">
    <property type="entry name" value="Phosphorylase Kinase, domain 1"/>
    <property type="match status" value="1"/>
</dbReference>
<evidence type="ECO:0000259" key="1">
    <source>
        <dbReference type="PROSITE" id="PS50011"/>
    </source>
</evidence>
<dbReference type="Proteomes" id="UP000000600">
    <property type="component" value="Unassembled WGS sequence"/>
</dbReference>
<gene>
    <name evidence="2" type="ORF">GSPATT00012339001</name>
</gene>
<accession>A0D198</accession>
<evidence type="ECO:0000313" key="3">
    <source>
        <dbReference type="Proteomes" id="UP000000600"/>
    </source>
</evidence>
<dbReference type="InterPro" id="IPR000719">
    <property type="entry name" value="Prot_kinase_dom"/>
</dbReference>
<dbReference type="OMA" id="LMDICLA"/>
<dbReference type="OrthoDB" id="283739at2759"/>
<dbReference type="KEGG" id="ptm:GSPATT00012339001"/>
<protein>
    <recommendedName>
        <fullName evidence="1">Protein kinase domain-containing protein</fullName>
    </recommendedName>
</protein>
<dbReference type="PANTHER" id="PTHR24347">
    <property type="entry name" value="SERINE/THREONINE-PROTEIN KINASE"/>
    <property type="match status" value="1"/>
</dbReference>
<dbReference type="InterPro" id="IPR008266">
    <property type="entry name" value="Tyr_kinase_AS"/>
</dbReference>
<dbReference type="GO" id="GO:0004674">
    <property type="term" value="F:protein serine/threonine kinase activity"/>
    <property type="evidence" value="ECO:0000318"/>
    <property type="project" value="GO_Central"/>
</dbReference>
<dbReference type="EMBL" id="CT868252">
    <property type="protein sequence ID" value="CAK76815.1"/>
    <property type="molecule type" value="Genomic_DNA"/>
</dbReference>
<dbReference type="PROSITE" id="PS00109">
    <property type="entry name" value="PROTEIN_KINASE_TYR"/>
    <property type="match status" value="1"/>
</dbReference>
<sequence>MLQQKKQQTAHLNPILWQPLEKLQLTHLSQHLIYSGIIWIRSEDQQLHEEQVSLYADRLQIYQLFCNLSQTIIRRNVQTIKLIQGKNNTEIFFNRSADLDNWFNMLRRYTIQLNFSKDYKLSKRLGYQDPQTQIYQAKCFANNTNYTVKVIQKNNKFDPKLIQKEINILRRIKHKNIINLVEVYEDQYTIFLVFENYFGTEMIYRFEDLLNSQEPQYARIIYKLLEIISCIHSLGIIHGDIRLENIYVKSDNLMDICLANFNQAEFIDSQEKQIKGSEGYQSPELLNGKPYDQSIDIYAVGIIFYYFIYQVMPFSESQEHAQNDNKSGQIEFPQVRNTSYAIDLLKQMLQVEPKQRIKPNLAMNHEWFIKMKVQEKLFKQKSFKDFTLPTILEKSDIFTQSPGQQPKRESIGVFEDEFLLESLSDRMGLLKNAFNPSKLNHDIFQKKQK</sequence>
<dbReference type="eggNOG" id="KOG0032">
    <property type="taxonomic scope" value="Eukaryota"/>
</dbReference>
<dbReference type="Gene3D" id="1.10.510.10">
    <property type="entry name" value="Transferase(Phosphotransferase) domain 1"/>
    <property type="match status" value="1"/>
</dbReference>
<dbReference type="GO" id="GO:0005524">
    <property type="term" value="F:ATP binding"/>
    <property type="evidence" value="ECO:0007669"/>
    <property type="project" value="InterPro"/>
</dbReference>
<dbReference type="RefSeq" id="XP_001444212.1">
    <property type="nucleotide sequence ID" value="XM_001444175.1"/>
</dbReference>
<dbReference type="InterPro" id="IPR011009">
    <property type="entry name" value="Kinase-like_dom_sf"/>
</dbReference>
<dbReference type="STRING" id="5888.A0D198"/>
<organism evidence="2 3">
    <name type="scientific">Paramecium tetraurelia</name>
    <dbReference type="NCBI Taxonomy" id="5888"/>
    <lineage>
        <taxon>Eukaryota</taxon>
        <taxon>Sar</taxon>
        <taxon>Alveolata</taxon>
        <taxon>Ciliophora</taxon>
        <taxon>Intramacronucleata</taxon>
        <taxon>Oligohymenophorea</taxon>
        <taxon>Peniculida</taxon>
        <taxon>Parameciidae</taxon>
        <taxon>Paramecium</taxon>
    </lineage>
</organism>
<name>A0D198_PARTE</name>
<dbReference type="AlphaFoldDB" id="A0D198"/>
<dbReference type="GeneID" id="5029997"/>
<dbReference type="PROSITE" id="PS50011">
    <property type="entry name" value="PROTEIN_KINASE_DOM"/>
    <property type="match status" value="1"/>
</dbReference>
<dbReference type="SUPFAM" id="SSF56112">
    <property type="entry name" value="Protein kinase-like (PK-like)"/>
    <property type="match status" value="1"/>
</dbReference>
<dbReference type="Pfam" id="PF00069">
    <property type="entry name" value="Pkinase"/>
    <property type="match status" value="1"/>
</dbReference>
<dbReference type="GO" id="GO:0005737">
    <property type="term" value="C:cytoplasm"/>
    <property type="evidence" value="ECO:0000318"/>
    <property type="project" value="GO_Central"/>
</dbReference>
<evidence type="ECO:0000313" key="2">
    <source>
        <dbReference type="EMBL" id="CAK76815.1"/>
    </source>
</evidence>
<dbReference type="InParanoid" id="A0D198"/>
<keyword evidence="3" id="KW-1185">Reference proteome</keyword>